<proteinExistence type="inferred from homology"/>
<keyword evidence="12" id="KW-1185">Reference proteome</keyword>
<evidence type="ECO:0000256" key="3">
    <source>
        <dbReference type="ARBA" id="ARBA00013831"/>
    </source>
</evidence>
<feature type="chain" id="PRO_5046376571" description="Thiol:disulfide interchange protein DsbA" evidence="9">
    <location>
        <begin position="21"/>
        <end position="278"/>
    </location>
</feature>
<dbReference type="PROSITE" id="PS51352">
    <property type="entry name" value="THIOREDOXIN_2"/>
    <property type="match status" value="1"/>
</dbReference>
<dbReference type="InterPro" id="IPR013766">
    <property type="entry name" value="Thioredoxin_domain"/>
</dbReference>
<evidence type="ECO:0000256" key="7">
    <source>
        <dbReference type="ARBA" id="ARBA00023284"/>
    </source>
</evidence>
<evidence type="ECO:0000313" key="12">
    <source>
        <dbReference type="Proteomes" id="UP001501323"/>
    </source>
</evidence>
<evidence type="ECO:0000256" key="6">
    <source>
        <dbReference type="ARBA" id="ARBA00023157"/>
    </source>
</evidence>
<dbReference type="InterPro" id="IPR001853">
    <property type="entry name" value="DSBA-like_thioredoxin_dom"/>
</dbReference>
<protein>
    <recommendedName>
        <fullName evidence="3">Thiol:disulfide interchange protein DsbA</fullName>
    </recommendedName>
</protein>
<dbReference type="InterPro" id="IPR050824">
    <property type="entry name" value="Thiol_disulfide_DsbA"/>
</dbReference>
<keyword evidence="6" id="KW-1015">Disulfide bond</keyword>
<name>A0ABP9DS28_9GAMM</name>
<evidence type="ECO:0000313" key="11">
    <source>
        <dbReference type="EMBL" id="GAA4858303.1"/>
    </source>
</evidence>
<feature type="domain" description="Thioredoxin" evidence="10">
    <location>
        <begin position="71"/>
        <end position="268"/>
    </location>
</feature>
<dbReference type="Pfam" id="PF01323">
    <property type="entry name" value="DSBA"/>
    <property type="match status" value="1"/>
</dbReference>
<evidence type="ECO:0000256" key="9">
    <source>
        <dbReference type="SAM" id="SignalP"/>
    </source>
</evidence>
<keyword evidence="4 9" id="KW-0732">Signal</keyword>
<evidence type="ECO:0000256" key="8">
    <source>
        <dbReference type="SAM" id="MobiDB-lite"/>
    </source>
</evidence>
<accession>A0ABP9DS28</accession>
<comment type="subcellular location">
    <subcellularLocation>
        <location evidence="1">Periplasm</location>
    </subcellularLocation>
</comment>
<keyword evidence="5" id="KW-0574">Periplasm</keyword>
<evidence type="ECO:0000256" key="1">
    <source>
        <dbReference type="ARBA" id="ARBA00004418"/>
    </source>
</evidence>
<comment type="similarity">
    <text evidence="2">Belongs to the thioredoxin family. DsbA subfamily.</text>
</comment>
<keyword evidence="7" id="KW-0676">Redox-active center</keyword>
<sequence>MSNYTPTKFATALLLSVLLAACGGNDAPAPETPAAEAAGTAVEPTTAEPALDAVEGEPALADAPGGDPAPADPGAPAAAMPADAAGLVAGRDYEEIPGGKPLEPLNGKIEVVEVFNYVCPACAAFQPLVNSWKARLPADVRFTYVPAAFGPRWDPYVRAYYAAEAMGIAERTHDAVFNALHIERTLKGERGEDSPAEIGAFYAKHGVDAKQFASTMASFAVDSKYNRAKQFIVRSQANSTPTMIVNGKYRIKGTSFENMLENTSAMIARVRAQGSAAE</sequence>
<dbReference type="SUPFAM" id="SSF52833">
    <property type="entry name" value="Thioredoxin-like"/>
    <property type="match status" value="1"/>
</dbReference>
<gene>
    <name evidence="11" type="ORF">GCM10023332_07700</name>
</gene>
<dbReference type="PANTHER" id="PTHR35891">
    <property type="entry name" value="THIOL:DISULFIDE INTERCHANGE PROTEIN DSBA"/>
    <property type="match status" value="1"/>
</dbReference>
<organism evidence="11 12">
    <name type="scientific">Luteimonas vadosa</name>
    <dbReference type="NCBI Taxonomy" id="1165507"/>
    <lineage>
        <taxon>Bacteria</taxon>
        <taxon>Pseudomonadati</taxon>
        <taxon>Pseudomonadota</taxon>
        <taxon>Gammaproteobacteria</taxon>
        <taxon>Lysobacterales</taxon>
        <taxon>Lysobacteraceae</taxon>
        <taxon>Luteimonas</taxon>
    </lineage>
</organism>
<evidence type="ECO:0000259" key="10">
    <source>
        <dbReference type="PROSITE" id="PS51352"/>
    </source>
</evidence>
<dbReference type="PANTHER" id="PTHR35891:SF2">
    <property type="entry name" value="THIOL:DISULFIDE INTERCHANGE PROTEIN DSBA"/>
    <property type="match status" value="1"/>
</dbReference>
<comment type="caution">
    <text evidence="11">The sequence shown here is derived from an EMBL/GenBank/DDBJ whole genome shotgun (WGS) entry which is preliminary data.</text>
</comment>
<feature type="region of interest" description="Disordered" evidence="8">
    <location>
        <begin position="58"/>
        <end position="79"/>
    </location>
</feature>
<feature type="signal peptide" evidence="9">
    <location>
        <begin position="1"/>
        <end position="20"/>
    </location>
</feature>
<reference evidence="12" key="1">
    <citation type="journal article" date="2019" name="Int. J. Syst. Evol. Microbiol.">
        <title>The Global Catalogue of Microorganisms (GCM) 10K type strain sequencing project: providing services to taxonomists for standard genome sequencing and annotation.</title>
        <authorList>
            <consortium name="The Broad Institute Genomics Platform"/>
            <consortium name="The Broad Institute Genome Sequencing Center for Infectious Disease"/>
            <person name="Wu L."/>
            <person name="Ma J."/>
        </authorList>
    </citation>
    <scope>NUCLEOTIDE SEQUENCE [LARGE SCALE GENOMIC DNA]</scope>
    <source>
        <strain evidence="12">JCM 18392</strain>
    </source>
</reference>
<evidence type="ECO:0000256" key="5">
    <source>
        <dbReference type="ARBA" id="ARBA00022764"/>
    </source>
</evidence>
<dbReference type="InterPro" id="IPR036249">
    <property type="entry name" value="Thioredoxin-like_sf"/>
</dbReference>
<dbReference type="Gene3D" id="3.40.30.10">
    <property type="entry name" value="Glutaredoxin"/>
    <property type="match status" value="1"/>
</dbReference>
<dbReference type="EMBL" id="BAABJY010000001">
    <property type="protein sequence ID" value="GAA4858303.1"/>
    <property type="molecule type" value="Genomic_DNA"/>
</dbReference>
<evidence type="ECO:0000256" key="4">
    <source>
        <dbReference type="ARBA" id="ARBA00022729"/>
    </source>
</evidence>
<dbReference type="Proteomes" id="UP001501323">
    <property type="component" value="Unassembled WGS sequence"/>
</dbReference>
<dbReference type="RefSeq" id="WP_345294169.1">
    <property type="nucleotide sequence ID" value="NZ_BAABJY010000001.1"/>
</dbReference>
<evidence type="ECO:0000256" key="2">
    <source>
        <dbReference type="ARBA" id="ARBA00005791"/>
    </source>
</evidence>
<dbReference type="CDD" id="cd03019">
    <property type="entry name" value="DsbA_DsbA"/>
    <property type="match status" value="1"/>
</dbReference>
<dbReference type="InterPro" id="IPR023205">
    <property type="entry name" value="DsbA/DsbL"/>
</dbReference>